<evidence type="ECO:0000313" key="2">
    <source>
        <dbReference type="Proteomes" id="UP000278351"/>
    </source>
</evidence>
<dbReference type="OrthoDB" id="1090083at2"/>
<dbReference type="RefSeq" id="WP_123849414.1">
    <property type="nucleotide sequence ID" value="NZ_RPDH01000003.1"/>
</dbReference>
<reference evidence="1 2" key="1">
    <citation type="submission" date="2018-11" db="EMBL/GenBank/DDBJ databases">
        <title>Chitinophaga lutea sp.nov., isolate from arsenic contaminated soil.</title>
        <authorList>
            <person name="Zong Y."/>
        </authorList>
    </citation>
    <scope>NUCLEOTIDE SEQUENCE [LARGE SCALE GENOMIC DNA]</scope>
    <source>
        <strain evidence="1 2">ZY74</strain>
    </source>
</reference>
<name>A0A3N4PLK5_9BACT</name>
<comment type="caution">
    <text evidence="1">The sequence shown here is derived from an EMBL/GenBank/DDBJ whole genome shotgun (WGS) entry which is preliminary data.</text>
</comment>
<gene>
    <name evidence="1" type="ORF">EGT74_25700</name>
</gene>
<evidence type="ECO:0008006" key="3">
    <source>
        <dbReference type="Google" id="ProtNLM"/>
    </source>
</evidence>
<sequence>MQYPVHYTSKEDIKARLLQSAADFWGIRSAAELDPMVRLLIEALSGELYNLANDLRNTENRLLNKLAALLTPDLLTTPLPAHALMQAYPADATELLSDQKHFIYSPRKQAAGNTPGQEVFFTPAVPVQAHDAAVLYMATGNRLYHYDPQRGKILQAAAAGGAYLPPQTLWLGIRIHPGITALEQFPLYFNWPHFAFDHEWYKLLALCDAAINGHSIPLTGGFPYDADALQPAQGTLNKTLAFDIMPVLVRDVMEYYQDHFLTLSIRPHEHEKLRYPAPFEKVFGAQDLGRLQDPVLWLQLTFPAAIQQPLLDNMEVYTNAFPVVNRRLHKIKHRFKGIGNIIPVKPEPHEFFLSVQQLTDSRGKHYHPVSYNESETQGQDAYSVRHGGAERFDSRNAREMITYLFELLRDESAAFSAYGYDFLTDVLQSLQQNIALVEQKARHSLTDMTESTRYVIVKPQHPTEVMYLDYWTTQSEAAHQLRSGLPLVQFEGAGVRAESLLLLTRPFGARKAADQGNLLQAYKYALMTRDRIVTEDDIKNFCKYELGQRAAEIQVKRGVMASPHPKEGLKKTTDIHIRQALNHAYTTEEWELTSRQLLHKLKTRSSILTHYRLILQ</sequence>
<organism evidence="1 2">
    <name type="scientific">Chitinophaga lutea</name>
    <dbReference type="NCBI Taxonomy" id="2488634"/>
    <lineage>
        <taxon>Bacteria</taxon>
        <taxon>Pseudomonadati</taxon>
        <taxon>Bacteroidota</taxon>
        <taxon>Chitinophagia</taxon>
        <taxon>Chitinophagales</taxon>
        <taxon>Chitinophagaceae</taxon>
        <taxon>Chitinophaga</taxon>
    </lineage>
</organism>
<evidence type="ECO:0000313" key="1">
    <source>
        <dbReference type="EMBL" id="RPE05761.1"/>
    </source>
</evidence>
<dbReference type="Proteomes" id="UP000278351">
    <property type="component" value="Unassembled WGS sequence"/>
</dbReference>
<dbReference type="EMBL" id="RPDH01000003">
    <property type="protein sequence ID" value="RPE05761.1"/>
    <property type="molecule type" value="Genomic_DNA"/>
</dbReference>
<dbReference type="AlphaFoldDB" id="A0A3N4PLK5"/>
<proteinExistence type="predicted"/>
<protein>
    <recommendedName>
        <fullName evidence="3">Type VI secretion system baseplate subunit TssF</fullName>
    </recommendedName>
</protein>
<keyword evidence="2" id="KW-1185">Reference proteome</keyword>
<accession>A0A3N4PLK5</accession>